<accession>M2NCL1</accession>
<keyword evidence="13" id="KW-1185">Reference proteome</keyword>
<dbReference type="PANTHER" id="PTHR45797:SF1">
    <property type="entry name" value="HELICASE ARIP4"/>
    <property type="match status" value="1"/>
</dbReference>
<feature type="region of interest" description="Disordered" evidence="9">
    <location>
        <begin position="747"/>
        <end position="805"/>
    </location>
</feature>
<evidence type="ECO:0000256" key="9">
    <source>
        <dbReference type="SAM" id="MobiDB-lite"/>
    </source>
</evidence>
<evidence type="ECO:0000256" key="4">
    <source>
        <dbReference type="ARBA" id="ARBA00022801"/>
    </source>
</evidence>
<keyword evidence="8" id="KW-0539">Nucleus</keyword>
<dbReference type="GO" id="GO:0005524">
    <property type="term" value="F:ATP binding"/>
    <property type="evidence" value="ECO:0007669"/>
    <property type="project" value="UniProtKB-KW"/>
</dbReference>
<gene>
    <name evidence="12" type="ORF">BAUCODRAFT_68867</name>
</gene>
<dbReference type="Gene3D" id="3.40.50.300">
    <property type="entry name" value="P-loop containing nucleotide triphosphate hydrolases"/>
    <property type="match status" value="1"/>
</dbReference>
<organism evidence="12 13">
    <name type="scientific">Baudoinia panamericana (strain UAMH 10762)</name>
    <name type="common">Angels' share fungus</name>
    <name type="synonym">Baudoinia compniacensis (strain UAMH 10762)</name>
    <dbReference type="NCBI Taxonomy" id="717646"/>
    <lineage>
        <taxon>Eukaryota</taxon>
        <taxon>Fungi</taxon>
        <taxon>Dikarya</taxon>
        <taxon>Ascomycota</taxon>
        <taxon>Pezizomycotina</taxon>
        <taxon>Dothideomycetes</taxon>
        <taxon>Dothideomycetidae</taxon>
        <taxon>Mycosphaerellales</taxon>
        <taxon>Teratosphaeriaceae</taxon>
        <taxon>Baudoinia</taxon>
    </lineage>
</organism>
<dbReference type="SMART" id="SM00490">
    <property type="entry name" value="HELICc"/>
    <property type="match status" value="1"/>
</dbReference>
<dbReference type="eggNOG" id="KOG1015">
    <property type="taxonomic scope" value="Eukaryota"/>
</dbReference>
<name>M2NCL1_BAUPA</name>
<dbReference type="Proteomes" id="UP000011761">
    <property type="component" value="Unassembled WGS sequence"/>
</dbReference>
<dbReference type="InterPro" id="IPR014001">
    <property type="entry name" value="Helicase_ATP-bd"/>
</dbReference>
<keyword evidence="4" id="KW-0378">Hydrolase</keyword>
<dbReference type="InterPro" id="IPR038718">
    <property type="entry name" value="SNF2-like_sf"/>
</dbReference>
<keyword evidence="3" id="KW-0547">Nucleotide-binding</keyword>
<dbReference type="OMA" id="CISGFET"/>
<dbReference type="InterPro" id="IPR000330">
    <property type="entry name" value="SNF2_N"/>
</dbReference>
<keyword evidence="7" id="KW-0238">DNA-binding</keyword>
<dbReference type="GO" id="GO:0005634">
    <property type="term" value="C:nucleus"/>
    <property type="evidence" value="ECO:0007669"/>
    <property type="project" value="UniProtKB-SubCell"/>
</dbReference>
<feature type="domain" description="Helicase ATP-binding" evidence="10">
    <location>
        <begin position="80"/>
        <end position="283"/>
    </location>
</feature>
<comment type="similarity">
    <text evidence="2">Belongs to the SNF2/RAD54 helicase family.</text>
</comment>
<dbReference type="OrthoDB" id="2020972at2759"/>
<dbReference type="PROSITE" id="PS51194">
    <property type="entry name" value="HELICASE_CTER"/>
    <property type="match status" value="1"/>
</dbReference>
<dbReference type="Gene3D" id="3.40.50.10810">
    <property type="entry name" value="Tandem AAA-ATPase domain"/>
    <property type="match status" value="1"/>
</dbReference>
<proteinExistence type="inferred from homology"/>
<comment type="subcellular location">
    <subcellularLocation>
        <location evidence="1">Nucleus</location>
    </subcellularLocation>
</comment>
<evidence type="ECO:0000256" key="6">
    <source>
        <dbReference type="ARBA" id="ARBA00022840"/>
    </source>
</evidence>
<keyword evidence="5" id="KW-0347">Helicase</keyword>
<keyword evidence="6" id="KW-0067">ATP-binding</keyword>
<dbReference type="HOGENOM" id="CLU_000315_11_3_1"/>
<evidence type="ECO:0000256" key="8">
    <source>
        <dbReference type="ARBA" id="ARBA00023242"/>
    </source>
</evidence>
<protein>
    <recommendedName>
        <fullName evidence="14">Helicase ATP-binding domain-containing protein</fullName>
    </recommendedName>
</protein>
<dbReference type="AlphaFoldDB" id="M2NCL1"/>
<dbReference type="GO" id="GO:0004386">
    <property type="term" value="F:helicase activity"/>
    <property type="evidence" value="ECO:0007669"/>
    <property type="project" value="UniProtKB-KW"/>
</dbReference>
<dbReference type="SUPFAM" id="SSF52540">
    <property type="entry name" value="P-loop containing nucleoside triphosphate hydrolases"/>
    <property type="match status" value="2"/>
</dbReference>
<evidence type="ECO:0000256" key="2">
    <source>
        <dbReference type="ARBA" id="ARBA00007025"/>
    </source>
</evidence>
<dbReference type="GeneID" id="19116475"/>
<reference evidence="12 13" key="1">
    <citation type="journal article" date="2012" name="PLoS Pathog.">
        <title>Diverse lifestyles and strategies of plant pathogenesis encoded in the genomes of eighteen Dothideomycetes fungi.</title>
        <authorList>
            <person name="Ohm R.A."/>
            <person name="Feau N."/>
            <person name="Henrissat B."/>
            <person name="Schoch C.L."/>
            <person name="Horwitz B.A."/>
            <person name="Barry K.W."/>
            <person name="Condon B.J."/>
            <person name="Copeland A.C."/>
            <person name="Dhillon B."/>
            <person name="Glaser F."/>
            <person name="Hesse C.N."/>
            <person name="Kosti I."/>
            <person name="LaButti K."/>
            <person name="Lindquist E.A."/>
            <person name="Lucas S."/>
            <person name="Salamov A.A."/>
            <person name="Bradshaw R.E."/>
            <person name="Ciuffetti L."/>
            <person name="Hamelin R.C."/>
            <person name="Kema G.H.J."/>
            <person name="Lawrence C."/>
            <person name="Scott J.A."/>
            <person name="Spatafora J.W."/>
            <person name="Turgeon B.G."/>
            <person name="de Wit P.J.G.M."/>
            <person name="Zhong S."/>
            <person name="Goodwin S.B."/>
            <person name="Grigoriev I.V."/>
        </authorList>
    </citation>
    <scope>NUCLEOTIDE SEQUENCE [LARGE SCALE GENOMIC DNA]</scope>
    <source>
        <strain evidence="12 13">UAMH 10762</strain>
    </source>
</reference>
<dbReference type="STRING" id="717646.M2NCL1"/>
<dbReference type="CDD" id="cd18793">
    <property type="entry name" value="SF2_C_SNF"/>
    <property type="match status" value="1"/>
</dbReference>
<dbReference type="PROSITE" id="PS51192">
    <property type="entry name" value="HELICASE_ATP_BIND_1"/>
    <property type="match status" value="1"/>
</dbReference>
<sequence>MNEVASHRKWREALSQEAGNSSQIAALPYSDPSKSDITINPVRKLGFAPIHIHPHIARSMKDYQINGVRFLWKAISFSDCDEDDSRQGAILAHTMGLGKTMQSIALLVAVKEASESDNEAITRQLPPHLRSESFRDQRQLRMLILCPPTLIRNWQRELDQWAPEALGNIFTVERGKKEARIEEMNTWYRVGGVLLIGYAKFRDFVLRKGRKGIDVDGAQLDKVLLDGPEVVIADEVHNIKNRTSDIAVAANRFKTETRIGLSGTPMSNNVVEIYALVSWACPGYLSEPTEFQANYVEPIEAGLYEDSSAYEVRKMKKKLFVLHHRIAPKVDRQDITALRGSLKPKMEFVITVPLTAVQSAIYKRYVGALLGDSKNAKASQVTIFGWLNLLMLLTNHPAAFRKKLLTPVPPKKAKKGKDAALAEPAPFEEDLFALGFTEAVVKAILGDIDDAIDPAHSAKMSILLGILRLSVKCGDKVLIFSGSIPTIRFVEELLSSNNVAHGTIDGSVPADTRIELIEKFHRHAFDVLIISTRAGGVGLNIQGANRVVLLDFGFNPTWEEQAIGRAYRLGQTKPVFVYRFVAGGTFETNLYNTQLFKTSLSHRVVDKKNSRRNAKRSDTRQYLYPPQPVDQEELAQWVGKDPAVLDVLLKRHVDDGEDVLIRKILTMETLQAEAQEEPLNEEETAEVNEEIRLGPIRGRTAALAASLGTNVSNGFPSTALPNGPRPSPTFGQPRLPVALKIGQPAATQFARSPASTQQQQQAHGFVYPHAPASTAPAARRPFTVQQASPSGAPAFQPLADPSLSS</sequence>
<dbReference type="InterPro" id="IPR001650">
    <property type="entry name" value="Helicase_C-like"/>
</dbReference>
<dbReference type="GO" id="GO:0003677">
    <property type="term" value="F:DNA binding"/>
    <property type="evidence" value="ECO:0007669"/>
    <property type="project" value="UniProtKB-KW"/>
</dbReference>
<dbReference type="Pfam" id="PF00176">
    <property type="entry name" value="SNF2-rel_dom"/>
    <property type="match status" value="1"/>
</dbReference>
<dbReference type="EMBL" id="KB445554">
    <property type="protein sequence ID" value="EMC96919.1"/>
    <property type="molecule type" value="Genomic_DNA"/>
</dbReference>
<evidence type="ECO:0000256" key="1">
    <source>
        <dbReference type="ARBA" id="ARBA00004123"/>
    </source>
</evidence>
<dbReference type="InterPro" id="IPR044574">
    <property type="entry name" value="ARIP4-like"/>
</dbReference>
<evidence type="ECO:0000256" key="5">
    <source>
        <dbReference type="ARBA" id="ARBA00022806"/>
    </source>
</evidence>
<evidence type="ECO:0000313" key="12">
    <source>
        <dbReference type="EMBL" id="EMC96919.1"/>
    </source>
</evidence>
<feature type="compositionally biased region" description="Low complexity" evidence="9">
    <location>
        <begin position="768"/>
        <end position="781"/>
    </location>
</feature>
<dbReference type="InterPro" id="IPR049730">
    <property type="entry name" value="SNF2/RAD54-like_C"/>
</dbReference>
<dbReference type="KEGG" id="bcom:BAUCODRAFT_68867"/>
<dbReference type="PANTHER" id="PTHR45797">
    <property type="entry name" value="RAD54-LIKE"/>
    <property type="match status" value="1"/>
</dbReference>
<dbReference type="RefSeq" id="XP_007675471.1">
    <property type="nucleotide sequence ID" value="XM_007677281.1"/>
</dbReference>
<evidence type="ECO:0008006" key="14">
    <source>
        <dbReference type="Google" id="ProtNLM"/>
    </source>
</evidence>
<dbReference type="InterPro" id="IPR027417">
    <property type="entry name" value="P-loop_NTPase"/>
</dbReference>
<evidence type="ECO:0000259" key="10">
    <source>
        <dbReference type="PROSITE" id="PS51192"/>
    </source>
</evidence>
<feature type="domain" description="Helicase C-terminal" evidence="11">
    <location>
        <begin position="465"/>
        <end position="612"/>
    </location>
</feature>
<evidence type="ECO:0000256" key="7">
    <source>
        <dbReference type="ARBA" id="ARBA00023125"/>
    </source>
</evidence>
<dbReference type="SMART" id="SM00487">
    <property type="entry name" value="DEXDc"/>
    <property type="match status" value="1"/>
</dbReference>
<evidence type="ECO:0000256" key="3">
    <source>
        <dbReference type="ARBA" id="ARBA00022741"/>
    </source>
</evidence>
<feature type="compositionally biased region" description="Polar residues" evidence="9">
    <location>
        <begin position="747"/>
        <end position="762"/>
    </location>
</feature>
<evidence type="ECO:0000259" key="11">
    <source>
        <dbReference type="PROSITE" id="PS51194"/>
    </source>
</evidence>
<dbReference type="GO" id="GO:0016887">
    <property type="term" value="F:ATP hydrolysis activity"/>
    <property type="evidence" value="ECO:0007669"/>
    <property type="project" value="InterPro"/>
</dbReference>
<evidence type="ECO:0000313" key="13">
    <source>
        <dbReference type="Proteomes" id="UP000011761"/>
    </source>
</evidence>
<dbReference type="Pfam" id="PF00271">
    <property type="entry name" value="Helicase_C"/>
    <property type="match status" value="1"/>
</dbReference>